<dbReference type="Proteomes" id="UP001239111">
    <property type="component" value="Chromosome 2"/>
</dbReference>
<keyword evidence="2" id="KW-1185">Reference proteome</keyword>
<accession>A0ACC2NVW0</accession>
<dbReference type="EMBL" id="CM056742">
    <property type="protein sequence ID" value="KAJ8675338.1"/>
    <property type="molecule type" value="Genomic_DNA"/>
</dbReference>
<proteinExistence type="predicted"/>
<reference evidence="1" key="1">
    <citation type="submission" date="2023-04" db="EMBL/GenBank/DDBJ databases">
        <title>A chromosome-level genome assembly of the parasitoid wasp Eretmocerus hayati.</title>
        <authorList>
            <person name="Zhong Y."/>
            <person name="Liu S."/>
            <person name="Liu Y."/>
        </authorList>
    </citation>
    <scope>NUCLEOTIDE SEQUENCE</scope>
    <source>
        <strain evidence="1">ZJU_SS_LIU_2023</strain>
    </source>
</reference>
<name>A0ACC2NVW0_9HYME</name>
<evidence type="ECO:0000313" key="1">
    <source>
        <dbReference type="EMBL" id="KAJ8675338.1"/>
    </source>
</evidence>
<organism evidence="1 2">
    <name type="scientific">Eretmocerus hayati</name>
    <dbReference type="NCBI Taxonomy" id="131215"/>
    <lineage>
        <taxon>Eukaryota</taxon>
        <taxon>Metazoa</taxon>
        <taxon>Ecdysozoa</taxon>
        <taxon>Arthropoda</taxon>
        <taxon>Hexapoda</taxon>
        <taxon>Insecta</taxon>
        <taxon>Pterygota</taxon>
        <taxon>Neoptera</taxon>
        <taxon>Endopterygota</taxon>
        <taxon>Hymenoptera</taxon>
        <taxon>Apocrita</taxon>
        <taxon>Proctotrupomorpha</taxon>
        <taxon>Chalcidoidea</taxon>
        <taxon>Aphelinidae</taxon>
        <taxon>Aphelininae</taxon>
        <taxon>Eretmocerus</taxon>
    </lineage>
</organism>
<gene>
    <name evidence="1" type="ORF">QAD02_011124</name>
</gene>
<sequence length="345" mass="39699">MPVSEARRLKRKARRNLHRARVRARKRLARINPPVRTPIAAVPEPPLRQSSEEIQESDDDCLMSPRAVEDPTKDRSRSKRKKAKRSVKQLKTDTRRWRKEVWAYMALFEKKLDLFEQMFKQHLQKRGEKVARKEQRLARRLERLNNKVAARERAAAYTGAAGPDVGHKVSQPQGIDRPIQGRYQEPDLEQRIDRMCDAILDADAGIQEAEHLVEEVVAVTLRHINSILRGLAFYQKRKEVLMAKRMDIEFFKDDGPLPPGPLRHKHKAGYMRRFGRNPSPDVEASLDGTAKLVMDHQAGQPIEQDLNFSSSDHIYPFTAESFLSSSPKCVAITARDYSPVRIPYS</sequence>
<evidence type="ECO:0000313" key="2">
    <source>
        <dbReference type="Proteomes" id="UP001239111"/>
    </source>
</evidence>
<comment type="caution">
    <text evidence="1">The sequence shown here is derived from an EMBL/GenBank/DDBJ whole genome shotgun (WGS) entry which is preliminary data.</text>
</comment>
<protein>
    <submittedName>
        <fullName evidence="1">Uncharacterized protein</fullName>
    </submittedName>
</protein>